<organism evidence="3 4">
    <name type="scientific">Actinidia rufa</name>
    <dbReference type="NCBI Taxonomy" id="165716"/>
    <lineage>
        <taxon>Eukaryota</taxon>
        <taxon>Viridiplantae</taxon>
        <taxon>Streptophyta</taxon>
        <taxon>Embryophyta</taxon>
        <taxon>Tracheophyta</taxon>
        <taxon>Spermatophyta</taxon>
        <taxon>Magnoliopsida</taxon>
        <taxon>eudicotyledons</taxon>
        <taxon>Gunneridae</taxon>
        <taxon>Pentapetalae</taxon>
        <taxon>asterids</taxon>
        <taxon>Ericales</taxon>
        <taxon>Actinidiaceae</taxon>
        <taxon>Actinidia</taxon>
    </lineage>
</organism>
<dbReference type="InterPro" id="IPR042488">
    <property type="entry name" value="Rad4_BHD3_sf"/>
</dbReference>
<protein>
    <submittedName>
        <fullName evidence="3">DNA repair protein Rad4 family</fullName>
    </submittedName>
</protein>
<dbReference type="PANTHER" id="PTHR12135">
    <property type="entry name" value="DNA REPAIR PROTEIN XP-C / RAD4"/>
    <property type="match status" value="1"/>
</dbReference>
<dbReference type="EMBL" id="BJWL01000005">
    <property type="protein sequence ID" value="GFY87690.1"/>
    <property type="molecule type" value="Genomic_DNA"/>
</dbReference>
<feature type="region of interest" description="Disordered" evidence="1">
    <location>
        <begin position="85"/>
        <end position="124"/>
    </location>
</feature>
<sequence>MTPPVPLFPNERGQVDAWSEKCLPPGTVSFRLPRVASVEKTLEIDFAPAMVGFEFWNGRSITVFEGIMVCVEFKDEIVESYAEEEERREAEEKKRNAAQAISSEEDRPSPGCKEQNVLNRKLGAMSMASTEDVHEFLTDDQNFDEPSFTRTK</sequence>
<feature type="domain" description="Rad4 beta-hairpin" evidence="2">
    <location>
        <begin position="10"/>
        <end position="81"/>
    </location>
</feature>
<dbReference type="InterPro" id="IPR004583">
    <property type="entry name" value="DNA_repair_Rad4"/>
</dbReference>
<dbReference type="Pfam" id="PF10405">
    <property type="entry name" value="BHD_3"/>
    <property type="match status" value="1"/>
</dbReference>
<feature type="compositionally biased region" description="Basic and acidic residues" evidence="1">
    <location>
        <begin position="85"/>
        <end position="95"/>
    </location>
</feature>
<dbReference type="Proteomes" id="UP000585474">
    <property type="component" value="Unassembled WGS sequence"/>
</dbReference>
<keyword evidence="4" id="KW-1185">Reference proteome</keyword>
<name>A0A7J0EN00_9ERIC</name>
<evidence type="ECO:0000313" key="3">
    <source>
        <dbReference type="EMBL" id="GFY87690.1"/>
    </source>
</evidence>
<dbReference type="OrthoDB" id="1733514at2759"/>
<dbReference type="GO" id="GO:0003684">
    <property type="term" value="F:damaged DNA binding"/>
    <property type="evidence" value="ECO:0007669"/>
    <property type="project" value="InterPro"/>
</dbReference>
<dbReference type="GO" id="GO:0003697">
    <property type="term" value="F:single-stranded DNA binding"/>
    <property type="evidence" value="ECO:0007669"/>
    <property type="project" value="TreeGrafter"/>
</dbReference>
<dbReference type="GO" id="GO:0006289">
    <property type="term" value="P:nucleotide-excision repair"/>
    <property type="evidence" value="ECO:0007669"/>
    <property type="project" value="InterPro"/>
</dbReference>
<gene>
    <name evidence="3" type="ORF">Acr_05g0013290</name>
</gene>
<dbReference type="GO" id="GO:0005737">
    <property type="term" value="C:cytoplasm"/>
    <property type="evidence" value="ECO:0007669"/>
    <property type="project" value="TreeGrafter"/>
</dbReference>
<evidence type="ECO:0000259" key="2">
    <source>
        <dbReference type="SMART" id="SM01032"/>
    </source>
</evidence>
<dbReference type="GO" id="GO:0071942">
    <property type="term" value="C:XPC complex"/>
    <property type="evidence" value="ECO:0007669"/>
    <property type="project" value="TreeGrafter"/>
</dbReference>
<dbReference type="AlphaFoldDB" id="A0A7J0EN00"/>
<dbReference type="Gene3D" id="3.30.70.2460">
    <property type="entry name" value="Rad4, beta-hairpin domain BHD3"/>
    <property type="match status" value="1"/>
</dbReference>
<proteinExistence type="predicted"/>
<reference evidence="3 4" key="1">
    <citation type="submission" date="2019-07" db="EMBL/GenBank/DDBJ databases">
        <title>De Novo Assembly of kiwifruit Actinidia rufa.</title>
        <authorList>
            <person name="Sugita-Konishi S."/>
            <person name="Sato K."/>
            <person name="Mori E."/>
            <person name="Abe Y."/>
            <person name="Kisaki G."/>
            <person name="Hamano K."/>
            <person name="Suezawa K."/>
            <person name="Otani M."/>
            <person name="Fukuda T."/>
            <person name="Manabe T."/>
            <person name="Gomi K."/>
            <person name="Tabuchi M."/>
            <person name="Akimitsu K."/>
            <person name="Kataoka I."/>
        </authorList>
    </citation>
    <scope>NUCLEOTIDE SEQUENCE [LARGE SCALE GENOMIC DNA]</scope>
    <source>
        <strain evidence="4">cv. Fuchu</strain>
    </source>
</reference>
<dbReference type="GO" id="GO:0006298">
    <property type="term" value="P:mismatch repair"/>
    <property type="evidence" value="ECO:0007669"/>
    <property type="project" value="TreeGrafter"/>
</dbReference>
<dbReference type="GO" id="GO:0000111">
    <property type="term" value="C:nucleotide-excision repair factor 2 complex"/>
    <property type="evidence" value="ECO:0007669"/>
    <property type="project" value="TreeGrafter"/>
</dbReference>
<dbReference type="PANTHER" id="PTHR12135:SF0">
    <property type="entry name" value="DNA REPAIR PROTEIN COMPLEMENTING XP-C CELLS"/>
    <property type="match status" value="1"/>
</dbReference>
<dbReference type="InterPro" id="IPR018328">
    <property type="entry name" value="Rad4_beta-hairpin_dom3"/>
</dbReference>
<evidence type="ECO:0000256" key="1">
    <source>
        <dbReference type="SAM" id="MobiDB-lite"/>
    </source>
</evidence>
<dbReference type="SMART" id="SM01032">
    <property type="entry name" value="BHD_3"/>
    <property type="match status" value="1"/>
</dbReference>
<accession>A0A7J0EN00</accession>
<comment type="caution">
    <text evidence="3">The sequence shown here is derived from an EMBL/GenBank/DDBJ whole genome shotgun (WGS) entry which is preliminary data.</text>
</comment>
<evidence type="ECO:0000313" key="4">
    <source>
        <dbReference type="Proteomes" id="UP000585474"/>
    </source>
</evidence>